<proteinExistence type="predicted"/>
<keyword evidence="5" id="KW-1185">Reference proteome</keyword>
<dbReference type="Gene3D" id="3.40.50.1110">
    <property type="entry name" value="SGNH hydrolase"/>
    <property type="match status" value="1"/>
</dbReference>
<evidence type="ECO:0000313" key="4">
    <source>
        <dbReference type="EMBL" id="MCI68411.1"/>
    </source>
</evidence>
<keyword evidence="1" id="KW-0378">Hydrolase</keyword>
<dbReference type="PANTHER" id="PTHR46020">
    <property type="entry name" value="OSJNBB0059K02.9 PROTEIN"/>
    <property type="match status" value="1"/>
</dbReference>
<evidence type="ECO:0000256" key="2">
    <source>
        <dbReference type="ARBA" id="ARBA00022963"/>
    </source>
</evidence>
<comment type="caution">
    <text evidence="4">The sequence shown here is derived from an EMBL/GenBank/DDBJ whole genome shotgun (WGS) entry which is preliminary data.</text>
</comment>
<dbReference type="EMBL" id="LXQA010736106">
    <property type="protein sequence ID" value="MCI68411.1"/>
    <property type="molecule type" value="Genomic_DNA"/>
</dbReference>
<dbReference type="GO" id="GO:0016042">
    <property type="term" value="P:lipid catabolic process"/>
    <property type="evidence" value="ECO:0007669"/>
    <property type="project" value="UniProtKB-KW"/>
</dbReference>
<dbReference type="GO" id="GO:0016787">
    <property type="term" value="F:hydrolase activity"/>
    <property type="evidence" value="ECO:0007669"/>
    <property type="project" value="UniProtKB-KW"/>
</dbReference>
<reference evidence="4 5" key="1">
    <citation type="journal article" date="2018" name="Front. Plant Sci.">
        <title>Red Clover (Trifolium pratense) and Zigzag Clover (T. medium) - A Picture of Genomic Similarities and Differences.</title>
        <authorList>
            <person name="Dluhosova J."/>
            <person name="Istvanek J."/>
            <person name="Nedelnik J."/>
            <person name="Repkova J."/>
        </authorList>
    </citation>
    <scope>NUCLEOTIDE SEQUENCE [LARGE SCALE GENOMIC DNA]</scope>
    <source>
        <strain evidence="5">cv. 10/8</strain>
        <tissue evidence="4">Leaf</tissue>
    </source>
</reference>
<protein>
    <submittedName>
        <fullName evidence="4">GDSL esterase/lipase</fullName>
    </submittedName>
</protein>
<dbReference type="Proteomes" id="UP000265520">
    <property type="component" value="Unassembled WGS sequence"/>
</dbReference>
<feature type="non-terminal residue" evidence="4">
    <location>
        <position position="1"/>
    </location>
</feature>
<sequence length="75" mass="8483">ELMEPMGCVPIVTQLSSYEKCNDTVTMVAMNHNQLLLQAVEQLKKEMETSVFVTLDLYTAFLSTIESMKKNHDGN</sequence>
<evidence type="ECO:0000256" key="3">
    <source>
        <dbReference type="ARBA" id="ARBA00023098"/>
    </source>
</evidence>
<evidence type="ECO:0000313" key="5">
    <source>
        <dbReference type="Proteomes" id="UP000265520"/>
    </source>
</evidence>
<accession>A0A392U4M8</accession>
<dbReference type="PANTHER" id="PTHR46020:SF4">
    <property type="entry name" value="OS04G0650200 PROTEIN"/>
    <property type="match status" value="1"/>
</dbReference>
<dbReference type="InterPro" id="IPR036514">
    <property type="entry name" value="SGNH_hydro_sf"/>
</dbReference>
<name>A0A392U4M8_9FABA</name>
<evidence type="ECO:0000256" key="1">
    <source>
        <dbReference type="ARBA" id="ARBA00022801"/>
    </source>
</evidence>
<organism evidence="4 5">
    <name type="scientific">Trifolium medium</name>
    <dbReference type="NCBI Taxonomy" id="97028"/>
    <lineage>
        <taxon>Eukaryota</taxon>
        <taxon>Viridiplantae</taxon>
        <taxon>Streptophyta</taxon>
        <taxon>Embryophyta</taxon>
        <taxon>Tracheophyta</taxon>
        <taxon>Spermatophyta</taxon>
        <taxon>Magnoliopsida</taxon>
        <taxon>eudicotyledons</taxon>
        <taxon>Gunneridae</taxon>
        <taxon>Pentapetalae</taxon>
        <taxon>rosids</taxon>
        <taxon>fabids</taxon>
        <taxon>Fabales</taxon>
        <taxon>Fabaceae</taxon>
        <taxon>Papilionoideae</taxon>
        <taxon>50 kb inversion clade</taxon>
        <taxon>NPAAA clade</taxon>
        <taxon>Hologalegina</taxon>
        <taxon>IRL clade</taxon>
        <taxon>Trifolieae</taxon>
        <taxon>Trifolium</taxon>
    </lineage>
</organism>
<keyword evidence="2" id="KW-0442">Lipid degradation</keyword>
<keyword evidence="3" id="KW-0443">Lipid metabolism</keyword>
<dbReference type="AlphaFoldDB" id="A0A392U4M8"/>